<evidence type="ECO:0000313" key="4">
    <source>
        <dbReference type="EMBL" id="WYJ89284.1"/>
    </source>
</evidence>
<dbReference type="AlphaFoldDB" id="A0A242KF77"/>
<feature type="compositionally biased region" description="Low complexity" evidence="1">
    <location>
        <begin position="54"/>
        <end position="67"/>
    </location>
</feature>
<keyword evidence="2" id="KW-0472">Membrane</keyword>
<dbReference type="Gene3D" id="2.20.28.30">
    <property type="entry name" value="RNA polymerase ii, chain L"/>
    <property type="match status" value="1"/>
</dbReference>
<reference evidence="3" key="1">
    <citation type="submission" date="2017-05" db="EMBL/GenBank/DDBJ databases">
        <title>The Genome Sequence of Enterococcus sp. 9E7_DIV0242.</title>
        <authorList>
            <consortium name="The Broad Institute Genomics Platform"/>
            <consortium name="The Broad Institute Genomic Center for Infectious Diseases"/>
            <person name="Earl A."/>
            <person name="Manson A."/>
            <person name="Schwartman J."/>
            <person name="Gilmore M."/>
            <person name="Abouelleil A."/>
            <person name="Cao P."/>
            <person name="Chapman S."/>
            <person name="Cusick C."/>
            <person name="Shea T."/>
            <person name="Young S."/>
            <person name="Neafsey D."/>
            <person name="Nusbaum C."/>
            <person name="Birren B."/>
        </authorList>
    </citation>
    <scope>NUCLEOTIDE SEQUENCE [LARGE SCALE GENOMIC DNA]</scope>
    <source>
        <strain evidence="3">9E7_DIV0242</strain>
    </source>
</reference>
<evidence type="ECO:0000256" key="2">
    <source>
        <dbReference type="SAM" id="Phobius"/>
    </source>
</evidence>
<gene>
    <name evidence="4" type="ORF">A5888_001003</name>
    <name evidence="3" type="ORF">A5888_001014</name>
</gene>
<reference evidence="4" key="3">
    <citation type="submission" date="2024-03" db="EMBL/GenBank/DDBJ databases">
        <title>The Genome Sequence of Enterococcus sp. DIV0242b.</title>
        <authorList>
            <consortium name="The Broad Institute Genomics Platform"/>
            <consortium name="The Broad Institute Microbial Omics Core"/>
            <consortium name="The Broad Institute Genomic Center for Infectious Diseases"/>
            <person name="Earl A."/>
            <person name="Manson A."/>
            <person name="Gilmore M."/>
            <person name="Schwartman J."/>
            <person name="Shea T."/>
            <person name="Abouelleil A."/>
            <person name="Cao P."/>
            <person name="Chapman S."/>
            <person name="Cusick C."/>
            <person name="Young S."/>
            <person name="Neafsey D."/>
            <person name="Nusbaum C."/>
            <person name="Birren B."/>
        </authorList>
    </citation>
    <scope>NUCLEOTIDE SEQUENCE</scope>
    <source>
        <strain evidence="4">9E7_DIV0242</strain>
    </source>
</reference>
<protein>
    <recommendedName>
        <fullName evidence="6">ATP-binding protein</fullName>
    </recommendedName>
</protein>
<dbReference type="OrthoDB" id="3182597at2"/>
<keyword evidence="5" id="KW-1185">Reference proteome</keyword>
<evidence type="ECO:0008006" key="6">
    <source>
        <dbReference type="Google" id="ProtNLM"/>
    </source>
</evidence>
<dbReference type="RefSeq" id="WP_086348101.1">
    <property type="nucleotide sequence ID" value="NZ_CP147247.1"/>
</dbReference>
<dbReference type="EMBL" id="CP147247">
    <property type="protein sequence ID" value="WYJ89284.1"/>
    <property type="molecule type" value="Genomic_DNA"/>
</dbReference>
<feature type="region of interest" description="Disordered" evidence="1">
    <location>
        <begin position="47"/>
        <end position="70"/>
    </location>
</feature>
<sequence>MDSTFTHKCPNCSGPLHFDPKDQKFHCEYCLSIFSEEQLTAFAQAQKEAHLQEEPQPTTATEETMQESTIEQSASGEMEVFLCSSCGAEIVTDATTAATYCYFCHNPVVLSGRISGKFLPDKVLPFAIEKEEAVKQFLAWTKKKWFIPKDFFNKAQIEKLTGVYFPYWSVDSEVSGEMDAEGVTLRVWRTGDTEYTETKQYAVRRKGKISFKELIKNALSKNVQQKMVEGVQPFAMDKAVDFKSQYLAGFQAEKRDIEFEALKNEVQQELKNYSQSLLENSATGYTSLSKVRANITIDGQKPNYVLLPIWLVTYNNRSGDDKVYYYAMNGQSGKVNGELPISYKRLGMMGGIIFAVLLVLFLIGGYMV</sequence>
<dbReference type="Proteomes" id="UP000195141">
    <property type="component" value="Chromosome"/>
</dbReference>
<dbReference type="PANTHER" id="PTHR37826">
    <property type="entry name" value="FLOTILLIN BAND_7_5 DOMAIN PROTEIN"/>
    <property type="match status" value="1"/>
</dbReference>
<name>A0A242KF77_9ENTE</name>
<accession>A0A242KF77</accession>
<organism evidence="3">
    <name type="scientific">Candidatus Enterococcus clewellii</name>
    <dbReference type="NCBI Taxonomy" id="1834193"/>
    <lineage>
        <taxon>Bacteria</taxon>
        <taxon>Bacillati</taxon>
        <taxon>Bacillota</taxon>
        <taxon>Bacilli</taxon>
        <taxon>Lactobacillales</taxon>
        <taxon>Enterococcaceae</taxon>
        <taxon>Enterococcus</taxon>
    </lineage>
</organism>
<evidence type="ECO:0000313" key="5">
    <source>
        <dbReference type="Proteomes" id="UP000195141"/>
    </source>
</evidence>
<feature type="transmembrane region" description="Helical" evidence="2">
    <location>
        <begin position="346"/>
        <end position="367"/>
    </location>
</feature>
<proteinExistence type="predicted"/>
<evidence type="ECO:0000313" key="3">
    <source>
        <dbReference type="EMBL" id="OTP19200.1"/>
    </source>
</evidence>
<dbReference type="EMBL" id="NGMM01000001">
    <property type="protein sequence ID" value="OTP19200.1"/>
    <property type="molecule type" value="Genomic_DNA"/>
</dbReference>
<keyword evidence="2" id="KW-0812">Transmembrane</keyword>
<evidence type="ECO:0000256" key="1">
    <source>
        <dbReference type="SAM" id="MobiDB-lite"/>
    </source>
</evidence>
<reference evidence="4" key="2">
    <citation type="submission" date="2017-05" db="EMBL/GenBank/DDBJ databases">
        <authorList>
            <consortium name="The Broad Institute Genomics Platform"/>
            <consortium name="The Broad Institute Genomic Center for Infectious Diseases"/>
            <person name="Earl A."/>
            <person name="Manson A."/>
            <person name="Schwartman J."/>
            <person name="Gilmore M."/>
            <person name="Abouelleil A."/>
            <person name="Cao P."/>
            <person name="Chapman S."/>
            <person name="Cusick C."/>
            <person name="Shea T."/>
            <person name="Young S."/>
            <person name="Neafsey D."/>
            <person name="Nusbaum C."/>
            <person name="Birren B."/>
        </authorList>
    </citation>
    <scope>NUCLEOTIDE SEQUENCE</scope>
    <source>
        <strain evidence="4">9E7_DIV0242</strain>
    </source>
</reference>
<dbReference type="PANTHER" id="PTHR37826:SF3">
    <property type="entry name" value="J DOMAIN-CONTAINING PROTEIN"/>
    <property type="match status" value="1"/>
</dbReference>
<keyword evidence="2" id="KW-1133">Transmembrane helix</keyword>